<dbReference type="PANTHER" id="PTHR10655">
    <property type="entry name" value="LYSOPHOSPHOLIPASE-RELATED"/>
    <property type="match status" value="1"/>
</dbReference>
<name>A0A2T3AK65_9PEZI</name>
<evidence type="ECO:0000259" key="11">
    <source>
        <dbReference type="Pfam" id="PF02230"/>
    </source>
</evidence>
<dbReference type="Gene3D" id="3.40.50.1820">
    <property type="entry name" value="alpha/beta hydrolase"/>
    <property type="match status" value="1"/>
</dbReference>
<feature type="compositionally biased region" description="Basic and acidic residues" evidence="10">
    <location>
        <begin position="68"/>
        <end position="80"/>
    </location>
</feature>
<keyword evidence="4" id="KW-0719">Serine esterase</keyword>
<evidence type="ECO:0000256" key="3">
    <source>
        <dbReference type="ARBA" id="ARBA00014923"/>
    </source>
</evidence>
<evidence type="ECO:0000256" key="10">
    <source>
        <dbReference type="SAM" id="MobiDB-lite"/>
    </source>
</evidence>
<keyword evidence="6" id="KW-0443">Lipid metabolism</keyword>
<dbReference type="InterPro" id="IPR003140">
    <property type="entry name" value="PLipase/COase/thioEstase"/>
</dbReference>
<evidence type="ECO:0000256" key="6">
    <source>
        <dbReference type="ARBA" id="ARBA00022832"/>
    </source>
</evidence>
<evidence type="ECO:0000256" key="1">
    <source>
        <dbReference type="ARBA" id="ARBA00006499"/>
    </source>
</evidence>
<dbReference type="SUPFAM" id="SSF53474">
    <property type="entry name" value="alpha/beta-Hydrolases"/>
    <property type="match status" value="1"/>
</dbReference>
<dbReference type="GO" id="GO:0008474">
    <property type="term" value="F:palmitoyl-(protein) hydrolase activity"/>
    <property type="evidence" value="ECO:0007669"/>
    <property type="project" value="UniProtKB-EC"/>
</dbReference>
<keyword evidence="6" id="KW-0276">Fatty acid metabolism</keyword>
<evidence type="ECO:0000256" key="7">
    <source>
        <dbReference type="ARBA" id="ARBA00029392"/>
    </source>
</evidence>
<proteinExistence type="inferred from homology"/>
<evidence type="ECO:0000256" key="5">
    <source>
        <dbReference type="ARBA" id="ARBA00022801"/>
    </source>
</evidence>
<evidence type="ECO:0000256" key="2">
    <source>
        <dbReference type="ARBA" id="ARBA00012423"/>
    </source>
</evidence>
<dbReference type="GO" id="GO:0052689">
    <property type="term" value="F:carboxylic ester hydrolase activity"/>
    <property type="evidence" value="ECO:0007669"/>
    <property type="project" value="UniProtKB-KW"/>
</dbReference>
<dbReference type="EC" id="3.1.2.22" evidence="2"/>
<dbReference type="InterPro" id="IPR029058">
    <property type="entry name" value="AB_hydrolase_fold"/>
</dbReference>
<protein>
    <recommendedName>
        <fullName evidence="3">Acyl-protein thioesterase 1</fullName>
        <ecNumber evidence="2">3.1.2.22</ecNumber>
    </recommendedName>
    <alternativeName>
        <fullName evidence="8">Palmitoyl-protein hydrolase</fullName>
    </alternativeName>
</protein>
<dbReference type="GO" id="GO:0006631">
    <property type="term" value="P:fatty acid metabolic process"/>
    <property type="evidence" value="ECO:0007669"/>
    <property type="project" value="UniProtKB-KW"/>
</dbReference>
<feature type="region of interest" description="Disordered" evidence="10">
    <location>
        <begin position="56"/>
        <end position="81"/>
    </location>
</feature>
<sequence>MEHIVVGGLSQGCAVALHVLLNLGEPVPLAAFVEMSGWLPFAETLNSVAAKNIDEEDDEDGFFGTNNGDDKGQTRNECNDKASMLPDLPRTAANIARGIASFTPPLPLSTTQQISVYKHAYLSWDME</sequence>
<feature type="domain" description="Phospholipase/carboxylesterase/thioesterase" evidence="11">
    <location>
        <begin position="2"/>
        <end position="49"/>
    </location>
</feature>
<dbReference type="GO" id="GO:0005737">
    <property type="term" value="C:cytoplasm"/>
    <property type="evidence" value="ECO:0007669"/>
    <property type="project" value="TreeGrafter"/>
</dbReference>
<organism evidence="12 13">
    <name type="scientific">Coniella lustricola</name>
    <dbReference type="NCBI Taxonomy" id="2025994"/>
    <lineage>
        <taxon>Eukaryota</taxon>
        <taxon>Fungi</taxon>
        <taxon>Dikarya</taxon>
        <taxon>Ascomycota</taxon>
        <taxon>Pezizomycotina</taxon>
        <taxon>Sordariomycetes</taxon>
        <taxon>Sordariomycetidae</taxon>
        <taxon>Diaporthales</taxon>
        <taxon>Schizoparmaceae</taxon>
        <taxon>Coniella</taxon>
    </lineage>
</organism>
<evidence type="ECO:0000256" key="4">
    <source>
        <dbReference type="ARBA" id="ARBA00022487"/>
    </source>
</evidence>
<accession>A0A2T3AK65</accession>
<dbReference type="Pfam" id="PF02230">
    <property type="entry name" value="Abhydrolase_2"/>
    <property type="match status" value="1"/>
</dbReference>
<evidence type="ECO:0000256" key="8">
    <source>
        <dbReference type="ARBA" id="ARBA00031195"/>
    </source>
</evidence>
<dbReference type="PANTHER" id="PTHR10655:SF17">
    <property type="entry name" value="LYSOPHOSPHOLIPASE-LIKE PROTEIN 1"/>
    <property type="match status" value="1"/>
</dbReference>
<comment type="catalytic activity">
    <reaction evidence="9">
        <text>S-hexadecanoyl-L-cysteinyl-[protein] + H2O = L-cysteinyl-[protein] + hexadecanoate + H(+)</text>
        <dbReference type="Rhea" id="RHEA:19233"/>
        <dbReference type="Rhea" id="RHEA-COMP:10131"/>
        <dbReference type="Rhea" id="RHEA-COMP:11032"/>
        <dbReference type="ChEBI" id="CHEBI:7896"/>
        <dbReference type="ChEBI" id="CHEBI:15377"/>
        <dbReference type="ChEBI" id="CHEBI:15378"/>
        <dbReference type="ChEBI" id="CHEBI:29950"/>
        <dbReference type="ChEBI" id="CHEBI:74151"/>
        <dbReference type="EC" id="3.1.2.22"/>
    </reaction>
</comment>
<comment type="similarity">
    <text evidence="1">Belongs to the AB hydrolase superfamily. AB hydrolase 2 family.</text>
</comment>
<keyword evidence="5" id="KW-0378">Hydrolase</keyword>
<comment type="function">
    <text evidence="7">Hydrolyzes fatty acids from S-acylated cysteine residues in proteins with a strong preference for palmitoylated G-alpha proteins over other acyl substrates. Mediates the deacylation of G-alpha proteins such as GPA1 in vivo, but has weak or no activity toward palmitoylated Ras proteins. Has weak lysophospholipase activity in vitro; however such activity may not exist in vivo.</text>
</comment>
<dbReference type="Proteomes" id="UP000241462">
    <property type="component" value="Unassembled WGS sequence"/>
</dbReference>
<dbReference type="AlphaFoldDB" id="A0A2T3AK65"/>
<keyword evidence="13" id="KW-1185">Reference proteome</keyword>
<reference evidence="12 13" key="1">
    <citation type="journal article" date="2018" name="Mycol. Prog.">
        <title>Coniella lustricola, a new species from submerged detritus.</title>
        <authorList>
            <person name="Raudabaugh D.B."/>
            <person name="Iturriaga T."/>
            <person name="Carver A."/>
            <person name="Mondo S."/>
            <person name="Pangilinan J."/>
            <person name="Lipzen A."/>
            <person name="He G."/>
            <person name="Amirebrahimi M."/>
            <person name="Grigoriev I.V."/>
            <person name="Miller A.N."/>
        </authorList>
    </citation>
    <scope>NUCLEOTIDE SEQUENCE [LARGE SCALE GENOMIC DNA]</scope>
    <source>
        <strain evidence="12 13">B22-T-1</strain>
    </source>
</reference>
<evidence type="ECO:0000313" key="12">
    <source>
        <dbReference type="EMBL" id="PSS00991.1"/>
    </source>
</evidence>
<dbReference type="InterPro" id="IPR050565">
    <property type="entry name" value="LYPA1-2/EST-like"/>
</dbReference>
<dbReference type="EMBL" id="KZ678380">
    <property type="protein sequence ID" value="PSS00991.1"/>
    <property type="molecule type" value="Genomic_DNA"/>
</dbReference>
<dbReference type="InParanoid" id="A0A2T3AK65"/>
<evidence type="ECO:0000313" key="13">
    <source>
        <dbReference type="Proteomes" id="UP000241462"/>
    </source>
</evidence>
<dbReference type="OrthoDB" id="2418081at2759"/>
<gene>
    <name evidence="12" type="ORF">BD289DRAFT_450079</name>
</gene>
<evidence type="ECO:0000256" key="9">
    <source>
        <dbReference type="ARBA" id="ARBA00047337"/>
    </source>
</evidence>